<dbReference type="Proteomes" id="UP000095412">
    <property type="component" value="Unassembled WGS sequence"/>
</dbReference>
<dbReference type="OrthoDB" id="9148343at2"/>
<dbReference type="Pfam" id="PF13575">
    <property type="entry name" value="DUF4135"/>
    <property type="match status" value="1"/>
</dbReference>
<protein>
    <submittedName>
        <fullName evidence="5">Lantibiotic modifying enzyme</fullName>
    </submittedName>
</protein>
<dbReference type="InterPro" id="IPR025410">
    <property type="entry name" value="Lant_dehyd"/>
</dbReference>
<evidence type="ECO:0000313" key="6">
    <source>
        <dbReference type="Proteomes" id="UP000095412"/>
    </source>
</evidence>
<feature type="binding site" evidence="1">
    <location>
        <position position="883"/>
    </location>
    <ligand>
        <name>Zn(2+)</name>
        <dbReference type="ChEBI" id="CHEBI:29105"/>
    </ligand>
</feature>
<gene>
    <name evidence="5" type="ORF">SAMEA2297795_01871</name>
    <name evidence="4" type="ORF">SAMEA2297796_01720</name>
    <name evidence="3" type="ORF">SCC82B_00070</name>
</gene>
<feature type="domain" description="Lantibiotic biosynthesis protein dehydration" evidence="2">
    <location>
        <begin position="142"/>
        <end position="504"/>
    </location>
</feature>
<dbReference type="Pfam" id="PF05147">
    <property type="entry name" value="LANC_like"/>
    <property type="match status" value="1"/>
</dbReference>
<dbReference type="Proteomes" id="UP000095768">
    <property type="component" value="Unassembled WGS sequence"/>
</dbReference>
<feature type="binding site" evidence="1">
    <location>
        <position position="839"/>
    </location>
    <ligand>
        <name>Zn(2+)</name>
        <dbReference type="ChEBI" id="CHEBI:29105"/>
    </ligand>
</feature>
<evidence type="ECO:0000259" key="2">
    <source>
        <dbReference type="Pfam" id="PF13575"/>
    </source>
</evidence>
<reference evidence="4 6" key="2">
    <citation type="submission" date="2016-09" db="EMBL/GenBank/DDBJ databases">
        <authorList>
            <consortium name="Pathogen Informatics"/>
            <person name="Sun Q."/>
            <person name="Inoue M."/>
        </authorList>
    </citation>
    <scope>NUCLEOTIDE SEQUENCE [LARGE SCALE GENOMIC DNA]</scope>
    <source>
        <strain evidence="4 6">82C</strain>
    </source>
</reference>
<dbReference type="SMART" id="SM01260">
    <property type="entry name" value="LANC_like"/>
    <property type="match status" value="1"/>
</dbReference>
<reference evidence="3" key="3">
    <citation type="submission" date="2018-03" db="EMBL/GenBank/DDBJ databases">
        <title>A novel mecC allotype, mecC3, in a new Staphylococcus species, Staphylococcus caeli.</title>
        <authorList>
            <person name="MacFadyen A.C."/>
            <person name="Harrison E.M."/>
            <person name="Morgan F.J.E."/>
            <person name="Parkhill J."/>
            <person name="Holmes M.A."/>
            <person name="Paterson G.K."/>
        </authorList>
    </citation>
    <scope>NUCLEOTIDE SEQUENCE</scope>
    <source>
        <strain evidence="3">82B</strain>
    </source>
</reference>
<dbReference type="EMBL" id="FMPI01000012">
    <property type="protein sequence ID" value="SCT08907.1"/>
    <property type="molecule type" value="Genomic_DNA"/>
</dbReference>
<keyword evidence="6" id="KW-1185">Reference proteome</keyword>
<keyword evidence="1" id="KW-0862">Zinc</keyword>
<dbReference type="Gene3D" id="1.50.10.20">
    <property type="match status" value="1"/>
</dbReference>
<evidence type="ECO:0000313" key="7">
    <source>
        <dbReference type="Proteomes" id="UP000095768"/>
    </source>
</evidence>
<feature type="binding site" evidence="1">
    <location>
        <position position="882"/>
    </location>
    <ligand>
        <name>Zn(2+)</name>
        <dbReference type="ChEBI" id="CHEBI:29105"/>
    </ligand>
</feature>
<dbReference type="RefSeq" id="WP_069995866.1">
    <property type="nucleotide sequence ID" value="NZ_FMPG01000008.1"/>
</dbReference>
<accession>A0A2U8RLP9</accession>
<name>A0A1D4NDT5_9STAP</name>
<dbReference type="GO" id="GO:0046872">
    <property type="term" value="F:metal ion binding"/>
    <property type="evidence" value="ECO:0007669"/>
    <property type="project" value="UniProtKB-KW"/>
</dbReference>
<dbReference type="NCBIfam" id="TIGR03897">
    <property type="entry name" value="lanti_2_LanM"/>
    <property type="match status" value="1"/>
</dbReference>
<dbReference type="EMBL" id="MH155596">
    <property type="protein sequence ID" value="AWM30210.1"/>
    <property type="molecule type" value="Genomic_DNA"/>
</dbReference>
<sequence>MVLFYKKEVYPELNKSDFKEHILPLYDFIKELSEPFSGFILEDSDLIEREELYPYHNSCRTIAEGIWRYTWDTKLNKYISNPSEFKEATCELYSQVAFSYLIRSFAKDIKLFKLSDDCNTDYEIYTTFLIKNKFQEFSQKYHVIWERCLNLLINRAKSIVETIKLINQNRDKIEKTFDIPISNKIVSINSSGDTHNKGSSVSVVNFEEELRLIYKPRSISGEAGYSKLIEKLNHLVSSKFSALKVLDLGRFGFTSYIEKNEMNKNMKEAGKIAALMYFLNSSDMHYSNIYWTNDGPIPIDLETLFHPKRIANSNLENFNNAYYKIEKSVYGTGVLPIHLIKKSSDISVDVGFTGVRDENSNSPFKTFKIEDGFTSNIKVVWQKQNEIDNSLYNDKNYEKFIYSNCNELIEGFTELYMTILNNKNYFINCVLESFENSKLRYIHNMTYRYEQILRILTDSEPSKNLDIAHMLLSRIGILSMTSNKNIVLSECKQLWNGDIPYFSISFDQNTVESENKFINWLPKSPKEEFIIKMNSISLEDLNRQIEIIKLAFVAKLADPHRDEKILESEINDNFCIDKKTIENSISYFTNSLTQRIMNDRYNHLPKTWIGPVSQYGKGWTPGVLGYDLYSGRTGPFLALLLAGKLLKKQNLIDIAYEFFDKVTKIFEEKTYDLRNVLISGTGAFSGMPGIIWSLYTAGKITGNSKWQSTALKAFTLIDEEITKEKKVDFFDMISGNSGAIVMRYKIQENYSLTEKFIKEKVKEAYKIINSKEGLSSGLAHGISQIMYFFAIIYKKQKLVYVKDLIENIHKIIKSSFTNEQNLIEIYMSQEKNNVSSSWCNGLAGLLVAYYEGYKVGILSKDEVIDIIKQIESIPLSVVPILCHGSLGIYDSLKYVSKDFDEETHYLLMKLQKTTCSPTYIVNYFKEGKGRYTLSPGLMTGQTGALFHLCKLLDVEINVSPLTFEV</sequence>
<dbReference type="AlphaFoldDB" id="A0A1D4NDT5"/>
<proteinExistence type="predicted"/>
<dbReference type="GO" id="GO:0031179">
    <property type="term" value="P:peptide modification"/>
    <property type="evidence" value="ECO:0007669"/>
    <property type="project" value="InterPro"/>
</dbReference>
<dbReference type="EMBL" id="FMPG01000008">
    <property type="protein sequence ID" value="SCT14176.1"/>
    <property type="molecule type" value="Genomic_DNA"/>
</dbReference>
<evidence type="ECO:0000313" key="3">
    <source>
        <dbReference type="EMBL" id="AWM30210.1"/>
    </source>
</evidence>
<evidence type="ECO:0000313" key="4">
    <source>
        <dbReference type="EMBL" id="SCT08907.1"/>
    </source>
</evidence>
<organism evidence="5 7">
    <name type="scientific">Staphylococcus caeli</name>
    <dbReference type="NCBI Taxonomy" id="2201815"/>
    <lineage>
        <taxon>Bacteria</taxon>
        <taxon>Bacillati</taxon>
        <taxon>Bacillota</taxon>
        <taxon>Bacilli</taxon>
        <taxon>Bacillales</taxon>
        <taxon>Staphylococcaceae</taxon>
        <taxon>Staphylococcus</taxon>
    </lineage>
</organism>
<dbReference type="InterPro" id="IPR017146">
    <property type="entry name" value="Lanti_2_LanM"/>
</dbReference>
<keyword evidence="1" id="KW-0479">Metal-binding</keyword>
<accession>A0A1D4NDT5</accession>
<reference evidence="5 7" key="1">
    <citation type="submission" date="2016-09" db="EMBL/GenBank/DDBJ databases">
        <authorList>
            <consortium name="Pathogen Informatics"/>
        </authorList>
    </citation>
    <scope>NUCLEOTIDE SEQUENCE [LARGE SCALE GENOMIC DNA]</scope>
    <source>
        <strain evidence="5 7">82B</strain>
    </source>
</reference>
<evidence type="ECO:0000256" key="1">
    <source>
        <dbReference type="PIRSR" id="PIRSR607822-1"/>
    </source>
</evidence>
<evidence type="ECO:0000313" key="5">
    <source>
        <dbReference type="EMBL" id="SCT14176.1"/>
    </source>
</evidence>
<dbReference type="PIRSF" id="PIRSF037228">
    <property type="entry name" value="Lant_mod_RumM"/>
    <property type="match status" value="1"/>
</dbReference>
<dbReference type="SUPFAM" id="SSF158745">
    <property type="entry name" value="LanC-like"/>
    <property type="match status" value="1"/>
</dbReference>
<dbReference type="InterPro" id="IPR007822">
    <property type="entry name" value="LANC-like"/>
</dbReference>